<name>A0A7W3NKF6_STRMR</name>
<keyword evidence="3" id="KW-1185">Reference proteome</keyword>
<evidence type="ECO:0000256" key="1">
    <source>
        <dbReference type="SAM" id="MobiDB-lite"/>
    </source>
</evidence>
<reference evidence="2 3" key="1">
    <citation type="submission" date="2020-08" db="EMBL/GenBank/DDBJ databases">
        <title>Sequencing the genomes of 1000 actinobacteria strains.</title>
        <authorList>
            <person name="Klenk H.-P."/>
        </authorList>
    </citation>
    <scope>NUCLEOTIDE SEQUENCE [LARGE SCALE GENOMIC DNA]</scope>
    <source>
        <strain evidence="2 3">DSM 41827</strain>
    </source>
</reference>
<feature type="compositionally biased region" description="Low complexity" evidence="1">
    <location>
        <begin position="35"/>
        <end position="45"/>
    </location>
</feature>
<dbReference type="EMBL" id="JACJIJ010000002">
    <property type="protein sequence ID" value="MBA9052159.1"/>
    <property type="molecule type" value="Genomic_DNA"/>
</dbReference>
<protein>
    <submittedName>
        <fullName evidence="2">Uncharacterized protein</fullName>
    </submittedName>
</protein>
<proteinExistence type="predicted"/>
<organism evidence="2 3">
    <name type="scientific">Streptomyces murinus</name>
    <dbReference type="NCBI Taxonomy" id="33900"/>
    <lineage>
        <taxon>Bacteria</taxon>
        <taxon>Bacillati</taxon>
        <taxon>Actinomycetota</taxon>
        <taxon>Actinomycetes</taxon>
        <taxon>Kitasatosporales</taxon>
        <taxon>Streptomycetaceae</taxon>
        <taxon>Streptomyces</taxon>
    </lineage>
</organism>
<sequence length="61" mass="6333">MLPGTAVEVSFHSPITSARSAGSTISVAATVRLGSTRTASSRRSSQPMIRSAVGWSNRSGR</sequence>
<evidence type="ECO:0000313" key="3">
    <source>
        <dbReference type="Proteomes" id="UP000577386"/>
    </source>
</evidence>
<accession>A0A7W3NKF6</accession>
<evidence type="ECO:0000313" key="2">
    <source>
        <dbReference type="EMBL" id="MBA9052159.1"/>
    </source>
</evidence>
<comment type="caution">
    <text evidence="2">The sequence shown here is derived from an EMBL/GenBank/DDBJ whole genome shotgun (WGS) entry which is preliminary data.</text>
</comment>
<feature type="region of interest" description="Disordered" evidence="1">
    <location>
        <begin position="35"/>
        <end position="61"/>
    </location>
</feature>
<gene>
    <name evidence="2" type="ORF">HDA42_001337</name>
</gene>
<dbReference type="AlphaFoldDB" id="A0A7W3NKF6"/>
<dbReference type="Proteomes" id="UP000577386">
    <property type="component" value="Unassembled WGS sequence"/>
</dbReference>